<evidence type="ECO:0000256" key="4">
    <source>
        <dbReference type="ARBA" id="ARBA00023002"/>
    </source>
</evidence>
<name>A0A9W5YVG8_9EURO</name>
<evidence type="ECO:0000259" key="6">
    <source>
        <dbReference type="PROSITE" id="PS51387"/>
    </source>
</evidence>
<dbReference type="InterPro" id="IPR050416">
    <property type="entry name" value="FAD-linked_Oxidoreductase"/>
</dbReference>
<evidence type="ECO:0000313" key="7">
    <source>
        <dbReference type="EMBL" id="GKZ23469.1"/>
    </source>
</evidence>
<evidence type="ECO:0000256" key="3">
    <source>
        <dbReference type="ARBA" id="ARBA00022827"/>
    </source>
</evidence>
<dbReference type="GO" id="GO:0016491">
    <property type="term" value="F:oxidoreductase activity"/>
    <property type="evidence" value="ECO:0007669"/>
    <property type="project" value="UniProtKB-KW"/>
</dbReference>
<sequence length="496" mass="53908">MRLSSRKLITSILVSQALAGPVDPVVGVCQELAQLNSKGTILPSSSNYTTLSDDNWSATAWAKPSCIVQPKHVTDLQAIVRLVTRDQVPFAIRSGGHMPSPLGANINRGVLIDMSGFDSFEYNPSSQLVTIGIGQRWKTVYEQLDAYNRTAVGGRVTDVGVGGLILGSGLSYLSDLYGLACDNVVDFEIVLANGSVTHANAHDHQDLFWALKGGANNFGIVTTATLKTYPMGPVWGGIKWYAIDQLPAIMDALHEYQTTPNKDPYANLMVEAVPLNNNSSGVILNLVYLKPEVSPAAFAPFYSLPTVLDTTKIQSFVEFMSGTVLPDLPRWDWHATSFVPSPTLYPKIADYFLHPNASASASLARLQTIKSHTLSVGLQPISASAVLAGQEAGGGNALGLQAVNQTWMVLDIGWSLEDDDGRAHNATAGVRAEMEALSRQEGSYVEYIFMNDASWDQPVIAHYGEESVRKLRDVQRRYDPLRVFQRLVPGGFKLPE</sequence>
<keyword evidence="3" id="KW-0274">FAD</keyword>
<dbReference type="Pfam" id="PF01565">
    <property type="entry name" value="FAD_binding_4"/>
    <property type="match status" value="1"/>
</dbReference>
<keyword evidence="5" id="KW-0732">Signal</keyword>
<dbReference type="InterPro" id="IPR036318">
    <property type="entry name" value="FAD-bd_PCMH-like_sf"/>
</dbReference>
<dbReference type="Proteomes" id="UP001143548">
    <property type="component" value="Unassembled WGS sequence"/>
</dbReference>
<proteinExistence type="inferred from homology"/>
<evidence type="ECO:0000256" key="2">
    <source>
        <dbReference type="ARBA" id="ARBA00022630"/>
    </source>
</evidence>
<comment type="caution">
    <text evidence="7">The sequence shown here is derived from an EMBL/GenBank/DDBJ whole genome shotgun (WGS) entry which is preliminary data.</text>
</comment>
<feature type="domain" description="FAD-binding PCMH-type" evidence="6">
    <location>
        <begin position="60"/>
        <end position="231"/>
    </location>
</feature>
<evidence type="ECO:0000256" key="1">
    <source>
        <dbReference type="ARBA" id="ARBA00005466"/>
    </source>
</evidence>
<dbReference type="PANTHER" id="PTHR42973:SF53">
    <property type="entry name" value="FAD-BINDING PCMH-TYPE DOMAIN-CONTAINING PROTEIN-RELATED"/>
    <property type="match status" value="1"/>
</dbReference>
<protein>
    <recommendedName>
        <fullName evidence="6">FAD-binding PCMH-type domain-containing protein</fullName>
    </recommendedName>
</protein>
<keyword evidence="2" id="KW-0285">Flavoprotein</keyword>
<comment type="similarity">
    <text evidence="1">Belongs to the oxygen-dependent FAD-linked oxidoreductase family.</text>
</comment>
<dbReference type="InterPro" id="IPR016169">
    <property type="entry name" value="FAD-bd_PCMH_sub2"/>
</dbReference>
<dbReference type="SUPFAM" id="SSF56176">
    <property type="entry name" value="FAD-binding/transporter-associated domain-like"/>
    <property type="match status" value="1"/>
</dbReference>
<evidence type="ECO:0000256" key="5">
    <source>
        <dbReference type="SAM" id="SignalP"/>
    </source>
</evidence>
<dbReference type="EMBL" id="BROQ01000068">
    <property type="protein sequence ID" value="GKZ23469.1"/>
    <property type="molecule type" value="Genomic_DNA"/>
</dbReference>
<organism evidence="7 8">
    <name type="scientific">Aspergillus brasiliensis</name>
    <dbReference type="NCBI Taxonomy" id="319629"/>
    <lineage>
        <taxon>Eukaryota</taxon>
        <taxon>Fungi</taxon>
        <taxon>Dikarya</taxon>
        <taxon>Ascomycota</taxon>
        <taxon>Pezizomycotina</taxon>
        <taxon>Eurotiomycetes</taxon>
        <taxon>Eurotiomycetidae</taxon>
        <taxon>Eurotiales</taxon>
        <taxon>Aspergillaceae</taxon>
        <taxon>Aspergillus</taxon>
        <taxon>Aspergillus subgen. Circumdati</taxon>
    </lineage>
</organism>
<dbReference type="GO" id="GO:0071949">
    <property type="term" value="F:FAD binding"/>
    <property type="evidence" value="ECO:0007669"/>
    <property type="project" value="InterPro"/>
</dbReference>
<dbReference type="PANTHER" id="PTHR42973">
    <property type="entry name" value="BINDING OXIDOREDUCTASE, PUTATIVE (AFU_ORTHOLOGUE AFUA_1G17690)-RELATED"/>
    <property type="match status" value="1"/>
</dbReference>
<dbReference type="Gene3D" id="3.30.465.10">
    <property type="match status" value="1"/>
</dbReference>
<reference evidence="7" key="1">
    <citation type="submission" date="2022-07" db="EMBL/GenBank/DDBJ databases">
        <title>Taxonomy of Aspergillus series Nigri: significant species reduction supported by multi-species coalescent approaches.</title>
        <authorList>
            <person name="Bian C."/>
            <person name="Kusuya Y."/>
            <person name="Sklenar F."/>
            <person name="D'hooge E."/>
            <person name="Yaguchi T."/>
            <person name="Takahashi H."/>
            <person name="Hubka V."/>
        </authorList>
    </citation>
    <scope>NUCLEOTIDE SEQUENCE</scope>
    <source>
        <strain evidence="7">CBS 733.88</strain>
    </source>
</reference>
<dbReference type="InterPro" id="IPR016166">
    <property type="entry name" value="FAD-bd_PCMH"/>
</dbReference>
<feature type="chain" id="PRO_5040777782" description="FAD-binding PCMH-type domain-containing protein" evidence="5">
    <location>
        <begin position="20"/>
        <end position="496"/>
    </location>
</feature>
<keyword evidence="4" id="KW-0560">Oxidoreductase</keyword>
<dbReference type="PROSITE" id="PS51387">
    <property type="entry name" value="FAD_PCMH"/>
    <property type="match status" value="1"/>
</dbReference>
<feature type="signal peptide" evidence="5">
    <location>
        <begin position="1"/>
        <end position="19"/>
    </location>
</feature>
<gene>
    <name evidence="7" type="ORF">AbraCBS73388_009840</name>
</gene>
<evidence type="ECO:0000313" key="8">
    <source>
        <dbReference type="Proteomes" id="UP001143548"/>
    </source>
</evidence>
<dbReference type="AlphaFoldDB" id="A0A9W5YVG8"/>
<dbReference type="InterPro" id="IPR006094">
    <property type="entry name" value="Oxid_FAD_bind_N"/>
</dbReference>
<accession>A0A9W5YVG8</accession>